<organism evidence="3 4">
    <name type="scientific">Bacteroides fragilis CL05T12C13</name>
    <dbReference type="NCBI Taxonomy" id="997881"/>
    <lineage>
        <taxon>Bacteria</taxon>
        <taxon>Pseudomonadati</taxon>
        <taxon>Bacteroidota</taxon>
        <taxon>Bacteroidia</taxon>
        <taxon>Bacteroidales</taxon>
        <taxon>Bacteroidaceae</taxon>
        <taxon>Bacteroides</taxon>
    </lineage>
</organism>
<feature type="domain" description="Endonuclease GajA/Old nuclease/RecF-like AAA" evidence="1">
    <location>
        <begin position="1"/>
        <end position="335"/>
    </location>
</feature>
<dbReference type="PANTHER" id="PTHR43581">
    <property type="entry name" value="ATP/GTP PHOSPHATASE"/>
    <property type="match status" value="1"/>
</dbReference>
<sequence>MYLSSIHIQNFRGIKNLNVKFHSKYNVIIGCNGCYKTTLIDAIRLFYTWGDQQQNLYISADDFHQEIIKKDDGSLEVAKNNTIHIEYTFKDLNETQKGAYYQYLIADEGDLFARVTINYTLSEDGRVQTNFFMGKENGQKADYETYSLFISYYLGALRDSTRDLLNTRDNLLGRVIKRKVEKAKKEDIIKDIIKNANKQLLQQEEVQATQQGINNTLKRIEKTSGNVGLHIEQNRLEYIVNVIKPFLPHKNGEDYEGFRLSQNSLGYNNIIYIATVLSDLKERHEKEQEAHIVLLMEEPEAHLHPQLQVNLYNFLVGADDNPNSQIFITTHSPTLTSKVPLDKLVLLNDKAYCIADCLKDREQEQIIRDVKQKIKLDNAQCEVYRRMLQRYLDVTRSQLFFARGCLLVEGISESLLMQSFSEIIGYSLSDNQVELVDVDGTAFYQFMVLFNSAYENKRLPIKLAIVTDGDQFPDSKKAEYNIEHLTDNKFQKLEELREEIKRAQLCSRANNIISMANKQDNIFVAIGVKTLEYQICIANVFDTIQDTKAGSLYKYIKECILHKNFDAIDKYINEKIQDPNHITDDQKMDIAIMLWKCLPSKSEFAQNMAAYIDGHREDENFKFIVPEYLEQAIKHLAI</sequence>
<dbReference type="Gene3D" id="3.40.50.300">
    <property type="entry name" value="P-loop containing nucleotide triphosphate hydrolases"/>
    <property type="match status" value="1"/>
</dbReference>
<dbReference type="Pfam" id="PF20469">
    <property type="entry name" value="OLD-like_TOPRIM"/>
    <property type="match status" value="1"/>
</dbReference>
<dbReference type="AlphaFoldDB" id="I9VRT9"/>
<dbReference type="InterPro" id="IPR041685">
    <property type="entry name" value="AAA_GajA/Old/RecF-like"/>
</dbReference>
<evidence type="ECO:0000313" key="3">
    <source>
        <dbReference type="EMBL" id="EIY98626.1"/>
    </source>
</evidence>
<feature type="domain" description="OLD protein-like TOPRIM" evidence="2">
    <location>
        <begin position="400"/>
        <end position="470"/>
    </location>
</feature>
<name>I9VRT9_BACFG</name>
<dbReference type="Proteomes" id="UP000003917">
    <property type="component" value="Unassembled WGS sequence"/>
</dbReference>
<dbReference type="InterPro" id="IPR051396">
    <property type="entry name" value="Bact_Antivir_Def_Nuclease"/>
</dbReference>
<dbReference type="InterPro" id="IPR034139">
    <property type="entry name" value="TOPRIM_OLD"/>
</dbReference>
<comment type="caution">
    <text evidence="3">The sequence shown here is derived from an EMBL/GenBank/DDBJ whole genome shotgun (WGS) entry which is preliminary data.</text>
</comment>
<dbReference type="HOGENOM" id="CLU_021240_1_0_10"/>
<dbReference type="RefSeq" id="WP_005800244.1">
    <property type="nucleotide sequence ID" value="NZ_JH724193.1"/>
</dbReference>
<evidence type="ECO:0000259" key="2">
    <source>
        <dbReference type="Pfam" id="PF20469"/>
    </source>
</evidence>
<dbReference type="Pfam" id="PF13175">
    <property type="entry name" value="AAA_15"/>
    <property type="match status" value="1"/>
</dbReference>
<protein>
    <submittedName>
        <fullName evidence="3">Uncharacterized protein</fullName>
    </submittedName>
</protein>
<reference evidence="3 4" key="1">
    <citation type="submission" date="2012-02" db="EMBL/GenBank/DDBJ databases">
        <title>The Genome Sequence of Bacteroides fragilis CL05T12C13.</title>
        <authorList>
            <consortium name="The Broad Institute Genome Sequencing Platform"/>
            <person name="Earl A."/>
            <person name="Ward D."/>
            <person name="Feldgarden M."/>
            <person name="Gevers D."/>
            <person name="Zitomersky N.L."/>
            <person name="Coyne M.J."/>
            <person name="Comstock L.E."/>
            <person name="Young S.K."/>
            <person name="Zeng Q."/>
            <person name="Gargeya S."/>
            <person name="Fitzgerald M."/>
            <person name="Haas B."/>
            <person name="Abouelleil A."/>
            <person name="Alvarado L."/>
            <person name="Arachchi H.M."/>
            <person name="Berlin A."/>
            <person name="Chapman S.B."/>
            <person name="Gearin G."/>
            <person name="Goldberg J."/>
            <person name="Griggs A."/>
            <person name="Gujja S."/>
            <person name="Hansen M."/>
            <person name="Heiman D."/>
            <person name="Howarth C."/>
            <person name="Larimer J."/>
            <person name="Lui A."/>
            <person name="MacDonald P.J.P."/>
            <person name="McCowen C."/>
            <person name="Montmayeur A."/>
            <person name="Murphy C."/>
            <person name="Neiman D."/>
            <person name="Pearson M."/>
            <person name="Priest M."/>
            <person name="Roberts A."/>
            <person name="Saif S."/>
            <person name="Shea T."/>
            <person name="Sisk P."/>
            <person name="Stolte C."/>
            <person name="Sykes S."/>
            <person name="Wortman J."/>
            <person name="Nusbaum C."/>
            <person name="Birren B."/>
        </authorList>
    </citation>
    <scope>NUCLEOTIDE SEQUENCE [LARGE SCALE GENOMIC DNA]</scope>
    <source>
        <strain evidence="3 4">CL05T12C13</strain>
    </source>
</reference>
<gene>
    <name evidence="3" type="ORF">HMPREF1080_02070</name>
</gene>
<accession>I9VRT9</accession>
<dbReference type="InterPro" id="IPR027417">
    <property type="entry name" value="P-loop_NTPase"/>
</dbReference>
<dbReference type="CDD" id="cd01026">
    <property type="entry name" value="TOPRIM_OLD"/>
    <property type="match status" value="1"/>
</dbReference>
<dbReference type="SUPFAM" id="SSF52540">
    <property type="entry name" value="P-loop containing nucleoside triphosphate hydrolases"/>
    <property type="match status" value="1"/>
</dbReference>
<evidence type="ECO:0000259" key="1">
    <source>
        <dbReference type="Pfam" id="PF13175"/>
    </source>
</evidence>
<dbReference type="PANTHER" id="PTHR43581:SF4">
    <property type="entry name" value="ATP_GTP PHOSPHATASE"/>
    <property type="match status" value="1"/>
</dbReference>
<proteinExistence type="predicted"/>
<dbReference type="PATRIC" id="fig|997881.3.peg.2161"/>
<evidence type="ECO:0000313" key="4">
    <source>
        <dbReference type="Proteomes" id="UP000003917"/>
    </source>
</evidence>
<dbReference type="EMBL" id="AGXP01000023">
    <property type="protein sequence ID" value="EIY98626.1"/>
    <property type="molecule type" value="Genomic_DNA"/>
</dbReference>